<comment type="caution">
    <text evidence="3">The sequence shown here is derived from an EMBL/GenBank/DDBJ whole genome shotgun (WGS) entry which is preliminary data.</text>
</comment>
<dbReference type="GO" id="GO:0016740">
    <property type="term" value="F:transferase activity"/>
    <property type="evidence" value="ECO:0007669"/>
    <property type="project" value="UniProtKB-KW"/>
</dbReference>
<name>A0A4R2M0B7_9FIRM</name>
<evidence type="ECO:0000313" key="4">
    <source>
        <dbReference type="Proteomes" id="UP000295711"/>
    </source>
</evidence>
<dbReference type="InterPro" id="IPR029045">
    <property type="entry name" value="ClpP/crotonase-like_dom_sf"/>
</dbReference>
<reference evidence="3 4" key="1">
    <citation type="submission" date="2019-03" db="EMBL/GenBank/DDBJ databases">
        <title>Genomic Encyclopedia of Type Strains, Phase IV (KMG-IV): sequencing the most valuable type-strain genomes for metagenomic binning, comparative biology and taxonomic classification.</title>
        <authorList>
            <person name="Goeker M."/>
        </authorList>
    </citation>
    <scope>NUCLEOTIDE SEQUENCE [LARGE SCALE GENOMIC DNA]</scope>
    <source>
        <strain evidence="3 4">DSM 28559</strain>
    </source>
</reference>
<dbReference type="GO" id="GO:0004658">
    <property type="term" value="F:propionyl-CoA carboxylase activity"/>
    <property type="evidence" value="ECO:0007669"/>
    <property type="project" value="TreeGrafter"/>
</dbReference>
<dbReference type="EMBL" id="SLXA01000001">
    <property type="protein sequence ID" value="TCO86433.1"/>
    <property type="molecule type" value="Genomic_DNA"/>
</dbReference>
<dbReference type="Proteomes" id="UP000295711">
    <property type="component" value="Unassembled WGS sequence"/>
</dbReference>
<dbReference type="AlphaFoldDB" id="A0A4R2M0B7"/>
<organism evidence="3 4">
    <name type="scientific">Frisingicoccus caecimuris</name>
    <dbReference type="NCBI Taxonomy" id="1796636"/>
    <lineage>
        <taxon>Bacteria</taxon>
        <taxon>Bacillati</taxon>
        <taxon>Bacillota</taxon>
        <taxon>Clostridia</taxon>
        <taxon>Lachnospirales</taxon>
        <taxon>Lachnospiraceae</taxon>
        <taxon>Frisingicoccus</taxon>
    </lineage>
</organism>
<proteinExistence type="predicted"/>
<dbReference type="PANTHER" id="PTHR43842">
    <property type="entry name" value="PROPIONYL-COA CARBOXYLASE BETA CHAIN"/>
    <property type="match status" value="1"/>
</dbReference>
<sequence>MSTGTQLSARDRIKGLLDECSFVEIGSMVHARNTDFNMAEQETPADGVLTGYGTIDGKLAYVYSQDASVMGGSVGEMHAKKIVRMYDMALKMGAPVIGLIDCAGMRLQEATDALNAFGEVYYKQTMASGIVPQITGVFGTCGGGMALVPALADFTFAVTGKGEIFVNSPDALDGNRVEICNTASSDFHSRVMGDIDGACETDLEVLGKIRQLVSILPSNNKEDAFCMSDISDDLNRENPALGMSKDTAYILQDISDNGTFFEVKAEYAREMVTAFITLNGNTVGAVANREEILGEDGGVSEHFEPVLTVGGAKKAESFIRFCDAFSIPVLTLVNVAGFKASKAEEMGMAAASAKLTYAYASATIPKISVIIGKAYGSAYLCMGSRHIGADLMYAWPDAKIGMMAAESAVKIIYSEDIRKAEDQKAFIREKTGDYDELQNSPESAASRGYVDAVILPAATRKRLIAAFDMLATKREPVMDKKHGTV</sequence>
<keyword evidence="3" id="KW-0808">Transferase</keyword>
<dbReference type="InterPro" id="IPR011763">
    <property type="entry name" value="COA_CT_C"/>
</dbReference>
<dbReference type="InterPro" id="IPR034733">
    <property type="entry name" value="AcCoA_carboxyl_beta"/>
</dbReference>
<evidence type="ECO:0000259" key="2">
    <source>
        <dbReference type="PROSITE" id="PS50989"/>
    </source>
</evidence>
<feature type="domain" description="CoA carboxyltransferase C-terminal" evidence="2">
    <location>
        <begin position="233"/>
        <end position="469"/>
    </location>
</feature>
<dbReference type="SUPFAM" id="SSF52096">
    <property type="entry name" value="ClpP/crotonase"/>
    <property type="match status" value="2"/>
</dbReference>
<dbReference type="Pfam" id="PF01039">
    <property type="entry name" value="Carboxyl_trans"/>
    <property type="match status" value="1"/>
</dbReference>
<gene>
    <name evidence="3" type="ORF">EV212_101220</name>
</gene>
<dbReference type="InterPro" id="IPR011762">
    <property type="entry name" value="COA_CT_N"/>
</dbReference>
<dbReference type="PROSITE" id="PS50980">
    <property type="entry name" value="COA_CT_NTER"/>
    <property type="match status" value="1"/>
</dbReference>
<feature type="domain" description="CoA carboxyltransferase N-terminal" evidence="1">
    <location>
        <begin position="1"/>
        <end position="228"/>
    </location>
</feature>
<protein>
    <submittedName>
        <fullName evidence="3">Acetyl-CoA carboxylase carboxyltransferase component</fullName>
    </submittedName>
</protein>
<dbReference type="Gene3D" id="3.90.226.10">
    <property type="entry name" value="2-enoyl-CoA Hydratase, Chain A, domain 1"/>
    <property type="match status" value="2"/>
</dbReference>
<dbReference type="InterPro" id="IPR051047">
    <property type="entry name" value="AccD/PCCB"/>
</dbReference>
<accession>A0A4R2M0B7</accession>
<dbReference type="OrthoDB" id="9803706at2"/>
<keyword evidence="4" id="KW-1185">Reference proteome</keyword>
<dbReference type="RefSeq" id="WP_132087564.1">
    <property type="nucleotide sequence ID" value="NZ_JANKAQ010000002.1"/>
</dbReference>
<evidence type="ECO:0000313" key="3">
    <source>
        <dbReference type="EMBL" id="TCO86433.1"/>
    </source>
</evidence>
<evidence type="ECO:0000259" key="1">
    <source>
        <dbReference type="PROSITE" id="PS50980"/>
    </source>
</evidence>
<dbReference type="PROSITE" id="PS50989">
    <property type="entry name" value="COA_CT_CTER"/>
    <property type="match status" value="1"/>
</dbReference>
<dbReference type="PANTHER" id="PTHR43842:SF2">
    <property type="entry name" value="PROPIONYL-COA CARBOXYLASE BETA CHAIN, MITOCHONDRIAL"/>
    <property type="match status" value="1"/>
</dbReference>